<dbReference type="Proteomes" id="UP000287651">
    <property type="component" value="Unassembled WGS sequence"/>
</dbReference>
<organism evidence="1 2">
    <name type="scientific">Ensete ventricosum</name>
    <name type="common">Abyssinian banana</name>
    <name type="synonym">Musa ensete</name>
    <dbReference type="NCBI Taxonomy" id="4639"/>
    <lineage>
        <taxon>Eukaryota</taxon>
        <taxon>Viridiplantae</taxon>
        <taxon>Streptophyta</taxon>
        <taxon>Embryophyta</taxon>
        <taxon>Tracheophyta</taxon>
        <taxon>Spermatophyta</taxon>
        <taxon>Magnoliopsida</taxon>
        <taxon>Liliopsida</taxon>
        <taxon>Zingiberales</taxon>
        <taxon>Musaceae</taxon>
        <taxon>Ensete</taxon>
    </lineage>
</organism>
<reference evidence="1 2" key="1">
    <citation type="journal article" date="2014" name="Agronomy (Basel)">
        <title>A Draft Genome Sequence for Ensete ventricosum, the Drought-Tolerant Tree Against Hunger.</title>
        <authorList>
            <person name="Harrison J."/>
            <person name="Moore K.A."/>
            <person name="Paszkiewicz K."/>
            <person name="Jones T."/>
            <person name="Grant M."/>
            <person name="Ambacheew D."/>
            <person name="Muzemil S."/>
            <person name="Studholme D.J."/>
        </authorList>
    </citation>
    <scope>NUCLEOTIDE SEQUENCE [LARGE SCALE GENOMIC DNA]</scope>
</reference>
<dbReference type="AlphaFoldDB" id="A0A427ALT3"/>
<evidence type="ECO:0000313" key="1">
    <source>
        <dbReference type="EMBL" id="RRT77111.1"/>
    </source>
</evidence>
<accession>A0A427ALT3</accession>
<comment type="caution">
    <text evidence="1">The sequence shown here is derived from an EMBL/GenBank/DDBJ whole genome shotgun (WGS) entry which is preliminary data.</text>
</comment>
<evidence type="ECO:0000313" key="2">
    <source>
        <dbReference type="Proteomes" id="UP000287651"/>
    </source>
</evidence>
<protein>
    <submittedName>
        <fullName evidence="1">Uncharacterized protein</fullName>
    </submittedName>
</protein>
<name>A0A427ALT3_ENSVE</name>
<gene>
    <name evidence="1" type="ORF">B296_00003593</name>
</gene>
<proteinExistence type="predicted"/>
<sequence>MRRRRLLEPYRPLEIMEDGIDRSRSYLLPEIPKDGADHQIPFPSPEVRGVASLNSSARGDAAPDDSSLTLRTTSRISLGINANPGHSAYKLFLKCHIQPNQLWLLKHSQILGYFYDFSKEWTIMLKVFPDDDHQSMAHDRKKIESLQR</sequence>
<dbReference type="EMBL" id="AMZH03002013">
    <property type="protein sequence ID" value="RRT77111.1"/>
    <property type="molecule type" value="Genomic_DNA"/>
</dbReference>